<dbReference type="Proteomes" id="UP001519460">
    <property type="component" value="Unassembled WGS sequence"/>
</dbReference>
<sequence>MFYNPITNHIANLSGRIQQLEQALAQKDATIHTLQQQLHALRRPPTSSRSSQTNANILNSTIITTKIPRKDRTELNKNQRSNRNVDNKAAFTQLASILEGGGSEE</sequence>
<accession>A0ABD0JZN7</accession>
<evidence type="ECO:0000256" key="1">
    <source>
        <dbReference type="SAM" id="Coils"/>
    </source>
</evidence>
<reference evidence="2 3" key="1">
    <citation type="journal article" date="2023" name="Sci. Data">
        <title>Genome assembly of the Korean intertidal mud-creeper Batillaria attramentaria.</title>
        <authorList>
            <person name="Patra A.K."/>
            <person name="Ho P.T."/>
            <person name="Jun S."/>
            <person name="Lee S.J."/>
            <person name="Kim Y."/>
            <person name="Won Y.J."/>
        </authorList>
    </citation>
    <scope>NUCLEOTIDE SEQUENCE [LARGE SCALE GENOMIC DNA]</scope>
    <source>
        <strain evidence="2">Wonlab-2016</strain>
    </source>
</reference>
<organism evidence="2 3">
    <name type="scientific">Batillaria attramentaria</name>
    <dbReference type="NCBI Taxonomy" id="370345"/>
    <lineage>
        <taxon>Eukaryota</taxon>
        <taxon>Metazoa</taxon>
        <taxon>Spiralia</taxon>
        <taxon>Lophotrochozoa</taxon>
        <taxon>Mollusca</taxon>
        <taxon>Gastropoda</taxon>
        <taxon>Caenogastropoda</taxon>
        <taxon>Sorbeoconcha</taxon>
        <taxon>Cerithioidea</taxon>
        <taxon>Batillariidae</taxon>
        <taxon>Batillaria</taxon>
    </lineage>
</organism>
<dbReference type="Gene3D" id="1.20.5.170">
    <property type="match status" value="1"/>
</dbReference>
<name>A0ABD0JZN7_9CAEN</name>
<protein>
    <submittedName>
        <fullName evidence="2">Uncharacterized protein</fullName>
    </submittedName>
</protein>
<feature type="coiled-coil region" evidence="1">
    <location>
        <begin position="10"/>
        <end position="37"/>
    </location>
</feature>
<evidence type="ECO:0000313" key="3">
    <source>
        <dbReference type="Proteomes" id="UP001519460"/>
    </source>
</evidence>
<gene>
    <name evidence="2" type="ORF">BaRGS_00028512</name>
</gene>
<proteinExistence type="predicted"/>
<comment type="caution">
    <text evidence="2">The sequence shown here is derived from an EMBL/GenBank/DDBJ whole genome shotgun (WGS) entry which is preliminary data.</text>
</comment>
<evidence type="ECO:0000313" key="2">
    <source>
        <dbReference type="EMBL" id="KAK7480236.1"/>
    </source>
</evidence>
<dbReference type="AlphaFoldDB" id="A0ABD0JZN7"/>
<dbReference type="EMBL" id="JACVVK020000285">
    <property type="protein sequence ID" value="KAK7480236.1"/>
    <property type="molecule type" value="Genomic_DNA"/>
</dbReference>
<keyword evidence="1" id="KW-0175">Coiled coil</keyword>
<keyword evidence="3" id="KW-1185">Reference proteome</keyword>